<dbReference type="InterPro" id="IPR029063">
    <property type="entry name" value="SAM-dependent_MTases_sf"/>
</dbReference>
<protein>
    <recommendedName>
        <fullName evidence="6">Ribosomal RNA small subunit methyltransferase G</fullName>
        <ecNumber evidence="6">2.1.1.-</ecNumber>
    </recommendedName>
    <alternativeName>
        <fullName evidence="6">16S rRNA 7-methylguanosine methyltransferase</fullName>
        <shortName evidence="6">16S rRNA m7G methyltransferase</shortName>
    </alternativeName>
</protein>
<feature type="binding site" evidence="6">
    <location>
        <position position="57"/>
    </location>
    <ligand>
        <name>S-adenosyl-L-methionine</name>
        <dbReference type="ChEBI" id="CHEBI:59789"/>
    </ligand>
</feature>
<dbReference type="GO" id="GO:0070043">
    <property type="term" value="F:rRNA (guanine-N7-)-methyltransferase activity"/>
    <property type="evidence" value="ECO:0007669"/>
    <property type="project" value="UniProtKB-UniRule"/>
</dbReference>
<keyword evidence="8" id="KW-1185">Reference proteome</keyword>
<keyword evidence="4 6" id="KW-0808">Transferase</keyword>
<feature type="binding site" evidence="6">
    <location>
        <position position="124"/>
    </location>
    <ligand>
        <name>S-adenosyl-L-methionine</name>
        <dbReference type="ChEBI" id="CHEBI:59789"/>
    </ligand>
</feature>
<proteinExistence type="inferred from homology"/>
<evidence type="ECO:0000256" key="3">
    <source>
        <dbReference type="ARBA" id="ARBA00022603"/>
    </source>
</evidence>
<dbReference type="FunFam" id="3.40.50.150:FF:000041">
    <property type="entry name" value="Ribosomal RNA small subunit methyltransferase G"/>
    <property type="match status" value="1"/>
</dbReference>
<dbReference type="HAMAP" id="MF_00074">
    <property type="entry name" value="16SrRNA_methyltr_G"/>
    <property type="match status" value="1"/>
</dbReference>
<evidence type="ECO:0000256" key="4">
    <source>
        <dbReference type="ARBA" id="ARBA00022679"/>
    </source>
</evidence>
<comment type="similarity">
    <text evidence="6">Belongs to the methyltransferase superfamily. RNA methyltransferase RsmG family.</text>
</comment>
<keyword evidence="5 6" id="KW-0949">S-adenosyl-L-methionine</keyword>
<sequence length="212" mass="24033">MDKNKMYDIYREHLLEVNSYTNLTTITDPSEIKVKHFDDSLSIIDYISEDSKVLDVGSGAGFPGIPLRIEKNFDLTLIDSVNKKVRFMNEVIEKLELKNTRAIHTRAEDFTKEKRGKYDVVISRAVANMSTLSELCIPFLKVDGLFIAMKGPKADEELEQAGNALKVLGGEIIKLDRFDLAGNERVNVIVRKIHPTKVKYPRGKNLPKKNPL</sequence>
<organism evidence="7 8">
    <name type="scientific">Anaerococcus nagyae</name>
    <dbReference type="NCBI Taxonomy" id="1755241"/>
    <lineage>
        <taxon>Bacteria</taxon>
        <taxon>Bacillati</taxon>
        <taxon>Bacillota</taxon>
        <taxon>Tissierellia</taxon>
        <taxon>Tissierellales</taxon>
        <taxon>Peptoniphilaceae</taxon>
        <taxon>Anaerococcus</taxon>
    </lineage>
</organism>
<dbReference type="CDD" id="cd02440">
    <property type="entry name" value="AdoMet_MTases"/>
    <property type="match status" value="1"/>
</dbReference>
<gene>
    <name evidence="6 7" type="primary">rsmG</name>
    <name evidence="7" type="ORF">DXA39_01950</name>
</gene>
<evidence type="ECO:0000256" key="6">
    <source>
        <dbReference type="HAMAP-Rule" id="MF_00074"/>
    </source>
</evidence>
<evidence type="ECO:0000256" key="5">
    <source>
        <dbReference type="ARBA" id="ARBA00022691"/>
    </source>
</evidence>
<keyword evidence="2 6" id="KW-0698">rRNA processing</keyword>
<feature type="binding site" evidence="6">
    <location>
        <begin position="107"/>
        <end position="108"/>
    </location>
    <ligand>
        <name>S-adenosyl-L-methionine</name>
        <dbReference type="ChEBI" id="CHEBI:59789"/>
    </ligand>
</feature>
<dbReference type="PIRSF" id="PIRSF003078">
    <property type="entry name" value="GidB"/>
    <property type="match status" value="1"/>
</dbReference>
<dbReference type="AlphaFoldDB" id="A0A3E2TLC8"/>
<dbReference type="PANTHER" id="PTHR31760">
    <property type="entry name" value="S-ADENOSYL-L-METHIONINE-DEPENDENT METHYLTRANSFERASES SUPERFAMILY PROTEIN"/>
    <property type="match status" value="1"/>
</dbReference>
<accession>A0A3E2TLC8</accession>
<dbReference type="Proteomes" id="UP000261011">
    <property type="component" value="Unassembled WGS sequence"/>
</dbReference>
<dbReference type="OrthoDB" id="9808773at2"/>
<dbReference type="EC" id="2.1.1.-" evidence="6"/>
<reference evidence="7 8" key="1">
    <citation type="submission" date="2018-08" db="EMBL/GenBank/DDBJ databases">
        <title>A genome reference for cultivated species of the human gut microbiota.</title>
        <authorList>
            <person name="Zou Y."/>
            <person name="Xue W."/>
            <person name="Luo G."/>
        </authorList>
    </citation>
    <scope>NUCLEOTIDE SEQUENCE [LARGE SCALE GENOMIC DNA]</scope>
    <source>
        <strain evidence="7 8">OF01-3</strain>
    </source>
</reference>
<feature type="binding site" evidence="6">
    <location>
        <position position="62"/>
    </location>
    <ligand>
        <name>S-adenosyl-L-methionine</name>
        <dbReference type="ChEBI" id="CHEBI:59789"/>
    </ligand>
</feature>
<evidence type="ECO:0000256" key="1">
    <source>
        <dbReference type="ARBA" id="ARBA00022490"/>
    </source>
</evidence>
<evidence type="ECO:0000313" key="8">
    <source>
        <dbReference type="Proteomes" id="UP000261011"/>
    </source>
</evidence>
<dbReference type="Pfam" id="PF02527">
    <property type="entry name" value="GidB"/>
    <property type="match status" value="1"/>
</dbReference>
<dbReference type="Gene3D" id="3.40.50.150">
    <property type="entry name" value="Vaccinia Virus protein VP39"/>
    <property type="match status" value="1"/>
</dbReference>
<name>A0A3E2TLC8_9FIRM</name>
<keyword evidence="1 6" id="KW-0963">Cytoplasm</keyword>
<evidence type="ECO:0000313" key="7">
    <source>
        <dbReference type="EMBL" id="RGB78237.1"/>
    </source>
</evidence>
<dbReference type="GO" id="GO:0005829">
    <property type="term" value="C:cytosol"/>
    <property type="evidence" value="ECO:0007669"/>
    <property type="project" value="TreeGrafter"/>
</dbReference>
<comment type="function">
    <text evidence="6">Specifically methylates the N7 position of a guanine in 16S rRNA.</text>
</comment>
<keyword evidence="3 6" id="KW-0489">Methyltransferase</keyword>
<dbReference type="EMBL" id="QVEU01000001">
    <property type="protein sequence ID" value="RGB78237.1"/>
    <property type="molecule type" value="Genomic_DNA"/>
</dbReference>
<dbReference type="InterPro" id="IPR003682">
    <property type="entry name" value="rRNA_ssu_MeTfrase_G"/>
</dbReference>
<dbReference type="PANTHER" id="PTHR31760:SF0">
    <property type="entry name" value="S-ADENOSYL-L-METHIONINE-DEPENDENT METHYLTRANSFERASES SUPERFAMILY PROTEIN"/>
    <property type="match status" value="1"/>
</dbReference>
<comment type="caution">
    <text evidence="7">The sequence shown here is derived from an EMBL/GenBank/DDBJ whole genome shotgun (WGS) entry which is preliminary data.</text>
</comment>
<dbReference type="SUPFAM" id="SSF53335">
    <property type="entry name" value="S-adenosyl-L-methionine-dependent methyltransferases"/>
    <property type="match status" value="1"/>
</dbReference>
<comment type="caution">
    <text evidence="6">Lacks conserved residue(s) required for the propagation of feature annotation.</text>
</comment>
<dbReference type="NCBIfam" id="TIGR00138">
    <property type="entry name" value="rsmG_gidB"/>
    <property type="match status" value="1"/>
</dbReference>
<evidence type="ECO:0000256" key="2">
    <source>
        <dbReference type="ARBA" id="ARBA00022552"/>
    </source>
</evidence>
<comment type="subcellular location">
    <subcellularLocation>
        <location evidence="6">Cytoplasm</location>
    </subcellularLocation>
</comment>